<gene>
    <name evidence="1" type="ORF">IDJ77_11305</name>
</gene>
<name>A0ABR7WPZ5_9SPHI</name>
<comment type="caution">
    <text evidence="1">The sequence shown here is derived from an EMBL/GenBank/DDBJ whole genome shotgun (WGS) entry which is preliminary data.</text>
</comment>
<sequence length="88" mass="10597">MKGKKRRFRKVWFVCCDNSVMSEYKCVNAFSTQEHALQQEALRNRQEMDNATKMWNQGKERRVHKAQGFYLVHESLFDEILKAWAKKQ</sequence>
<reference evidence="1 2" key="1">
    <citation type="submission" date="2020-09" db="EMBL/GenBank/DDBJ databases">
        <title>Novel species of Mucilaginibacter isolated from a glacier on the Tibetan Plateau.</title>
        <authorList>
            <person name="Liu Q."/>
            <person name="Xin Y.-H."/>
        </authorList>
    </citation>
    <scope>NUCLEOTIDE SEQUENCE [LARGE SCALE GENOMIC DNA]</scope>
    <source>
        <strain evidence="1 2">ZT4R22</strain>
    </source>
</reference>
<keyword evidence="2" id="KW-1185">Reference proteome</keyword>
<accession>A0ABR7WPZ5</accession>
<dbReference type="Proteomes" id="UP000606600">
    <property type="component" value="Unassembled WGS sequence"/>
</dbReference>
<proteinExistence type="predicted"/>
<dbReference type="EMBL" id="JACWMY010000005">
    <property type="protein sequence ID" value="MBD1364396.1"/>
    <property type="molecule type" value="Genomic_DNA"/>
</dbReference>
<evidence type="ECO:0000313" key="1">
    <source>
        <dbReference type="EMBL" id="MBD1364396.1"/>
    </source>
</evidence>
<evidence type="ECO:0000313" key="2">
    <source>
        <dbReference type="Proteomes" id="UP000606600"/>
    </source>
</evidence>
<protein>
    <submittedName>
        <fullName evidence="1">Uncharacterized protein</fullName>
    </submittedName>
</protein>
<organism evidence="1 2">
    <name type="scientific">Mucilaginibacter pankratovii</name>
    <dbReference type="NCBI Taxonomy" id="2772110"/>
    <lineage>
        <taxon>Bacteria</taxon>
        <taxon>Pseudomonadati</taxon>
        <taxon>Bacteroidota</taxon>
        <taxon>Sphingobacteriia</taxon>
        <taxon>Sphingobacteriales</taxon>
        <taxon>Sphingobacteriaceae</taxon>
        <taxon>Mucilaginibacter</taxon>
    </lineage>
</organism>
<dbReference type="RefSeq" id="WP_191189061.1">
    <property type="nucleotide sequence ID" value="NZ_JACWMY010000005.1"/>
</dbReference>